<evidence type="ECO:0000313" key="2">
    <source>
        <dbReference type="EMBL" id="PHQ28330.1"/>
    </source>
</evidence>
<organism evidence="2 3">
    <name type="scientific">Leeuwenhoekiella nanhaiensis</name>
    <dbReference type="NCBI Taxonomy" id="1655491"/>
    <lineage>
        <taxon>Bacteria</taxon>
        <taxon>Pseudomonadati</taxon>
        <taxon>Bacteroidota</taxon>
        <taxon>Flavobacteriia</taxon>
        <taxon>Flavobacteriales</taxon>
        <taxon>Flavobacteriaceae</taxon>
        <taxon>Leeuwenhoekiella</taxon>
    </lineage>
</organism>
<evidence type="ECO:0000313" key="3">
    <source>
        <dbReference type="Proteomes" id="UP000229433"/>
    </source>
</evidence>
<keyword evidence="1" id="KW-0812">Transmembrane</keyword>
<comment type="caution">
    <text evidence="2">The sequence shown here is derived from an EMBL/GenBank/DDBJ whole genome shotgun (WGS) entry which is preliminary data.</text>
</comment>
<dbReference type="Proteomes" id="UP000229433">
    <property type="component" value="Unassembled WGS sequence"/>
</dbReference>
<protein>
    <submittedName>
        <fullName evidence="2">Uncharacterized protein</fullName>
    </submittedName>
</protein>
<sequence>MGLDCARPDNGDILLLFLFVIFYFVFLNSADLLIPFFIAQPKFIKKTKAEKNNRVRTIPELRDKIASTIKIRKIDIK</sequence>
<gene>
    <name evidence="2" type="ORF">CJ305_15395</name>
</gene>
<accession>A0A2G1VNY1</accession>
<name>A0A2G1VNY1_9FLAO</name>
<reference evidence="2 3" key="1">
    <citation type="submission" date="2017-08" db="EMBL/GenBank/DDBJ databases">
        <title>The whole genome shortgun sequences of strain Leeuwenhoekiella nanhaiensis G18 from the South China Sea.</title>
        <authorList>
            <person name="Liu Q."/>
        </authorList>
    </citation>
    <scope>NUCLEOTIDE SEQUENCE [LARGE SCALE GENOMIC DNA]</scope>
    <source>
        <strain evidence="2 3">G18</strain>
    </source>
</reference>
<evidence type="ECO:0000256" key="1">
    <source>
        <dbReference type="SAM" id="Phobius"/>
    </source>
</evidence>
<keyword evidence="1" id="KW-0472">Membrane</keyword>
<keyword evidence="3" id="KW-1185">Reference proteome</keyword>
<keyword evidence="1" id="KW-1133">Transmembrane helix</keyword>
<dbReference type="AlphaFoldDB" id="A0A2G1VNY1"/>
<proteinExistence type="predicted"/>
<dbReference type="EMBL" id="NQXA01000015">
    <property type="protein sequence ID" value="PHQ28330.1"/>
    <property type="molecule type" value="Genomic_DNA"/>
</dbReference>
<feature type="transmembrane region" description="Helical" evidence="1">
    <location>
        <begin position="13"/>
        <end position="38"/>
    </location>
</feature>